<comment type="caution">
    <text evidence="1">The sequence shown here is derived from an EMBL/GenBank/DDBJ whole genome shotgun (WGS) entry which is preliminary data.</text>
</comment>
<dbReference type="GeneID" id="72000250"/>
<gene>
    <name evidence="1" type="ORF">C8Q71DRAFT_584126</name>
</gene>
<evidence type="ECO:0000313" key="1">
    <source>
        <dbReference type="EMBL" id="KAH9837063.1"/>
    </source>
</evidence>
<dbReference type="RefSeq" id="XP_047779232.1">
    <property type="nucleotide sequence ID" value="XM_047919518.1"/>
</dbReference>
<keyword evidence="2" id="KW-1185">Reference proteome</keyword>
<name>A0ABQ8KGT0_9APHY</name>
<reference evidence="1 2" key="1">
    <citation type="journal article" date="2021" name="Environ. Microbiol.">
        <title>Gene family expansions and transcriptome signatures uncover fungal adaptations to wood decay.</title>
        <authorList>
            <person name="Hage H."/>
            <person name="Miyauchi S."/>
            <person name="Viragh M."/>
            <person name="Drula E."/>
            <person name="Min B."/>
            <person name="Chaduli D."/>
            <person name="Navarro D."/>
            <person name="Favel A."/>
            <person name="Norest M."/>
            <person name="Lesage-Meessen L."/>
            <person name="Balint B."/>
            <person name="Merenyi Z."/>
            <person name="de Eugenio L."/>
            <person name="Morin E."/>
            <person name="Martinez A.T."/>
            <person name="Baldrian P."/>
            <person name="Stursova M."/>
            <person name="Martinez M.J."/>
            <person name="Novotny C."/>
            <person name="Magnuson J.K."/>
            <person name="Spatafora J.W."/>
            <person name="Maurice S."/>
            <person name="Pangilinan J."/>
            <person name="Andreopoulos W."/>
            <person name="LaButti K."/>
            <person name="Hundley H."/>
            <person name="Na H."/>
            <person name="Kuo A."/>
            <person name="Barry K."/>
            <person name="Lipzen A."/>
            <person name="Henrissat B."/>
            <person name="Riley R."/>
            <person name="Ahrendt S."/>
            <person name="Nagy L.G."/>
            <person name="Grigoriev I.V."/>
            <person name="Martin F."/>
            <person name="Rosso M.N."/>
        </authorList>
    </citation>
    <scope>NUCLEOTIDE SEQUENCE [LARGE SCALE GENOMIC DNA]</scope>
    <source>
        <strain evidence="1 2">CIRM-BRFM 1785</strain>
    </source>
</reference>
<dbReference type="Proteomes" id="UP000814176">
    <property type="component" value="Unassembled WGS sequence"/>
</dbReference>
<protein>
    <submittedName>
        <fullName evidence="1">Uncharacterized protein</fullName>
    </submittedName>
</protein>
<sequence>MISSFCHRIAYRPRRNVPHRTPFALLLLLQPHSVRCNVHAPLSFATWLPVPLPPLPTPHISNISSRLLTILYPAIDSQCWVIAVPTRSLDPLRRPIICHHFAALLNPGECLQLRTLMPVLVCRITGALAGEEPWTAVVALLFRASRR</sequence>
<dbReference type="EMBL" id="JADCUA010000009">
    <property type="protein sequence ID" value="KAH9837063.1"/>
    <property type="molecule type" value="Genomic_DNA"/>
</dbReference>
<proteinExistence type="predicted"/>
<accession>A0ABQ8KGT0</accession>
<organism evidence="1 2">
    <name type="scientific">Rhodofomes roseus</name>
    <dbReference type="NCBI Taxonomy" id="34475"/>
    <lineage>
        <taxon>Eukaryota</taxon>
        <taxon>Fungi</taxon>
        <taxon>Dikarya</taxon>
        <taxon>Basidiomycota</taxon>
        <taxon>Agaricomycotina</taxon>
        <taxon>Agaricomycetes</taxon>
        <taxon>Polyporales</taxon>
        <taxon>Rhodofomes</taxon>
    </lineage>
</organism>
<evidence type="ECO:0000313" key="2">
    <source>
        <dbReference type="Proteomes" id="UP000814176"/>
    </source>
</evidence>